<gene>
    <name evidence="2" type="ORF">S06H3_42268</name>
</gene>
<feature type="coiled-coil region" evidence="1">
    <location>
        <begin position="82"/>
        <end position="109"/>
    </location>
</feature>
<accession>X1N179</accession>
<sequence length="132" mass="15388">MQHPGHINKIKDSPLLRKTLWVLAVVNCDPDKQREFFEGLGMPELGFCLPPERYRFFIVDLLGEITPEVFPLFWQKIGAEDREFVRETLDHLMATLNEAQQKLRNKSVLGPELDRVSKLKSMCEVEEYKRTG</sequence>
<evidence type="ECO:0000256" key="1">
    <source>
        <dbReference type="SAM" id="Coils"/>
    </source>
</evidence>
<keyword evidence="1" id="KW-0175">Coiled coil</keyword>
<protein>
    <submittedName>
        <fullName evidence="2">Uncharacterized protein</fullName>
    </submittedName>
</protein>
<name>X1N179_9ZZZZ</name>
<dbReference type="EMBL" id="BARV01026121">
    <property type="protein sequence ID" value="GAI37328.1"/>
    <property type="molecule type" value="Genomic_DNA"/>
</dbReference>
<evidence type="ECO:0000313" key="2">
    <source>
        <dbReference type="EMBL" id="GAI37328.1"/>
    </source>
</evidence>
<dbReference type="AlphaFoldDB" id="X1N179"/>
<comment type="caution">
    <text evidence="2">The sequence shown here is derived from an EMBL/GenBank/DDBJ whole genome shotgun (WGS) entry which is preliminary data.</text>
</comment>
<reference evidence="2" key="1">
    <citation type="journal article" date="2014" name="Front. Microbiol.">
        <title>High frequency of phylogenetically diverse reductive dehalogenase-homologous genes in deep subseafloor sedimentary metagenomes.</title>
        <authorList>
            <person name="Kawai M."/>
            <person name="Futagami T."/>
            <person name="Toyoda A."/>
            <person name="Takaki Y."/>
            <person name="Nishi S."/>
            <person name="Hori S."/>
            <person name="Arai W."/>
            <person name="Tsubouchi T."/>
            <person name="Morono Y."/>
            <person name="Uchiyama I."/>
            <person name="Ito T."/>
            <person name="Fujiyama A."/>
            <person name="Inagaki F."/>
            <person name="Takami H."/>
        </authorList>
    </citation>
    <scope>NUCLEOTIDE SEQUENCE</scope>
    <source>
        <strain evidence="2">Expedition CK06-06</strain>
    </source>
</reference>
<proteinExistence type="predicted"/>
<organism evidence="2">
    <name type="scientific">marine sediment metagenome</name>
    <dbReference type="NCBI Taxonomy" id="412755"/>
    <lineage>
        <taxon>unclassified sequences</taxon>
        <taxon>metagenomes</taxon>
        <taxon>ecological metagenomes</taxon>
    </lineage>
</organism>